<protein>
    <submittedName>
        <fullName evidence="1">Uncharacterized protein</fullName>
    </submittedName>
</protein>
<evidence type="ECO:0000313" key="1">
    <source>
        <dbReference type="EMBL" id="VVJ94337.1"/>
    </source>
</evidence>
<evidence type="ECO:0000313" key="2">
    <source>
        <dbReference type="Proteomes" id="UP000259400"/>
    </source>
</evidence>
<dbReference type="Proteomes" id="UP000259400">
    <property type="component" value="Unassembled WGS sequence"/>
</dbReference>
<gene>
    <name evidence="1" type="ORF">SAMEA3538468_03237</name>
</gene>
<accession>A0ABY6WZ40</accession>
<reference evidence="1 2" key="1">
    <citation type="submission" date="2019-09" db="EMBL/GenBank/DDBJ databases">
        <authorList>
            <consortium name="Pathogen Informatics"/>
        </authorList>
    </citation>
    <scope>NUCLEOTIDE SEQUENCE [LARGE SCALE GENOMIC DNA]</scope>
    <source>
        <strain evidence="1 2">EuSCAPE_IL010</strain>
    </source>
</reference>
<organism evidence="1 2">
    <name type="scientific">Klebsiella quasivariicola</name>
    <dbReference type="NCBI Taxonomy" id="2026240"/>
    <lineage>
        <taxon>Bacteria</taxon>
        <taxon>Pseudomonadati</taxon>
        <taxon>Pseudomonadota</taxon>
        <taxon>Gammaproteobacteria</taxon>
        <taxon>Enterobacterales</taxon>
        <taxon>Enterobacteriaceae</taxon>
        <taxon>Klebsiella/Raoultella group</taxon>
        <taxon>Klebsiella</taxon>
        <taxon>Klebsiella pneumoniae complex</taxon>
    </lineage>
</organism>
<sequence length="163" mass="17142">MANTHVKNIKLGACAVSFAGTDLGYTKGGVEVEVSTETLKVTVDQLGQTTISELIQGRNIKVTVPLAESVLANMVNLMPGSTMSTDTKTLSIKSAQGVNLVDVAQQLILTPQDGTDFILTLPKAATGGNFTMAYKSDDVRVFSVEFNAYPDDTGVLGTLSAPK</sequence>
<dbReference type="EMBL" id="UJYZ02000015">
    <property type="protein sequence ID" value="VVJ94337.1"/>
    <property type="molecule type" value="Genomic_DNA"/>
</dbReference>
<proteinExistence type="predicted"/>
<comment type="caution">
    <text evidence="1">The sequence shown here is derived from an EMBL/GenBank/DDBJ whole genome shotgun (WGS) entry which is preliminary data.</text>
</comment>
<name>A0ABY6WZ40_9ENTR</name>
<keyword evidence="2" id="KW-1185">Reference proteome</keyword>